<dbReference type="EMBL" id="JAKRRY010000064">
    <property type="protein sequence ID" value="MCW8349120.1"/>
    <property type="molecule type" value="Genomic_DNA"/>
</dbReference>
<dbReference type="Proteomes" id="UP001155587">
    <property type="component" value="Unassembled WGS sequence"/>
</dbReference>
<sequence>MSIKVVGIDIVQRYVRNFTAIHSFEAKMKLNKGFNYAVTEREQVWASSAFIKAIFNIDTIYG</sequence>
<reference evidence="1" key="1">
    <citation type="submission" date="2022-02" db="EMBL/GenBank/DDBJ databases">
        <title>Vibrio sp. nov, a new bacterium isolated from seawater.</title>
        <authorList>
            <person name="Yuan Y."/>
        </authorList>
    </citation>
    <scope>NUCLEOTIDE SEQUENCE</scope>
    <source>
        <strain evidence="1">ZSDZ65</strain>
    </source>
</reference>
<protein>
    <submittedName>
        <fullName evidence="1">Uncharacterized protein</fullName>
    </submittedName>
</protein>
<accession>A0A9X3CTC1</accession>
<evidence type="ECO:0000313" key="1">
    <source>
        <dbReference type="EMBL" id="MCW8349120.1"/>
    </source>
</evidence>
<comment type="caution">
    <text evidence="1">The sequence shown here is derived from an EMBL/GenBank/DDBJ whole genome shotgun (WGS) entry which is preliminary data.</text>
</comment>
<organism evidence="1 2">
    <name type="scientific">Vibrio qingdaonensis</name>
    <dbReference type="NCBI Taxonomy" id="2829491"/>
    <lineage>
        <taxon>Bacteria</taxon>
        <taxon>Pseudomonadati</taxon>
        <taxon>Pseudomonadota</taxon>
        <taxon>Gammaproteobacteria</taxon>
        <taxon>Vibrionales</taxon>
        <taxon>Vibrionaceae</taxon>
        <taxon>Vibrio</taxon>
    </lineage>
</organism>
<proteinExistence type="predicted"/>
<evidence type="ECO:0000313" key="2">
    <source>
        <dbReference type="Proteomes" id="UP001155587"/>
    </source>
</evidence>
<keyword evidence="2" id="KW-1185">Reference proteome</keyword>
<dbReference type="AlphaFoldDB" id="A0A9X3CTC1"/>
<name>A0A9X3CTC1_9VIBR</name>
<gene>
    <name evidence="1" type="ORF">MD535_24335</name>
</gene>
<dbReference type="RefSeq" id="WP_237300824.1">
    <property type="nucleotide sequence ID" value="NZ_JAKRRY010000064.1"/>
</dbReference>